<evidence type="ECO:0000313" key="7">
    <source>
        <dbReference type="WBParaSite" id="GPUH_0001954401-mRNA-1"/>
    </source>
</evidence>
<dbReference type="GO" id="GO:0005576">
    <property type="term" value="C:extracellular region"/>
    <property type="evidence" value="ECO:0007669"/>
    <property type="project" value="UniProtKB-SubCell"/>
</dbReference>
<evidence type="ECO:0000256" key="3">
    <source>
        <dbReference type="ARBA" id="ARBA00022525"/>
    </source>
</evidence>
<name>A0A183EEX8_9BILA</name>
<dbReference type="WBParaSite" id="GPUH_0001954401-mRNA-1">
    <property type="protein sequence ID" value="GPUH_0001954401-mRNA-1"/>
    <property type="gene ID" value="GPUH_0001954401"/>
</dbReference>
<dbReference type="Gene3D" id="2.60.40.3330">
    <property type="match status" value="1"/>
</dbReference>
<comment type="similarity">
    <text evidence="2">Belongs to the nematode transthyretin-like family.</text>
</comment>
<dbReference type="EMBL" id="UYRT01088662">
    <property type="protein sequence ID" value="VDN33998.1"/>
    <property type="molecule type" value="Genomic_DNA"/>
</dbReference>
<dbReference type="PANTHER" id="PTHR21700">
    <property type="entry name" value="TRANSTHYRETIN-LIKE FAMILY PROTEIN-RELATED"/>
    <property type="match status" value="1"/>
</dbReference>
<evidence type="ECO:0000313" key="5">
    <source>
        <dbReference type="EMBL" id="VDN33998.1"/>
    </source>
</evidence>
<sequence length="128" mass="13870">MNIYEALLCASMISQVCSLIGRTQSAGVKGQLLCKGKPAAGVKVKLYDNDRGPDLDDLMDSGYTDANGMFTLSGTVDEITTIDPKLNIYHDCDDWLVGILSVAFQDKNKSDDNCCEQPLDVKRAGTIC</sequence>
<comment type="subcellular location">
    <subcellularLocation>
        <location evidence="1">Secreted</location>
    </subcellularLocation>
</comment>
<dbReference type="InterPro" id="IPR038479">
    <property type="entry name" value="Transthyretin-like_sf"/>
</dbReference>
<organism evidence="7">
    <name type="scientific">Gongylonema pulchrum</name>
    <dbReference type="NCBI Taxonomy" id="637853"/>
    <lineage>
        <taxon>Eukaryota</taxon>
        <taxon>Metazoa</taxon>
        <taxon>Ecdysozoa</taxon>
        <taxon>Nematoda</taxon>
        <taxon>Chromadorea</taxon>
        <taxon>Rhabditida</taxon>
        <taxon>Spirurina</taxon>
        <taxon>Spiruromorpha</taxon>
        <taxon>Spiruroidea</taxon>
        <taxon>Gongylonematidae</taxon>
        <taxon>Gongylonema</taxon>
    </lineage>
</organism>
<accession>A0A183EEX8</accession>
<proteinExistence type="inferred from homology"/>
<dbReference type="Pfam" id="PF01060">
    <property type="entry name" value="TTR-52"/>
    <property type="match status" value="1"/>
</dbReference>
<dbReference type="PANTHER" id="PTHR21700:SF3">
    <property type="entry name" value="TRANSTHYRETIN-LIKE PROTEIN 5"/>
    <property type="match status" value="1"/>
</dbReference>
<protein>
    <submittedName>
        <fullName evidence="7">Transthyretin-like family protein</fullName>
    </submittedName>
</protein>
<gene>
    <name evidence="5" type="ORF">GPUH_LOCUS19519</name>
</gene>
<keyword evidence="3" id="KW-0964">Secreted</keyword>
<dbReference type="InterPro" id="IPR001534">
    <property type="entry name" value="Transthyretin-like"/>
</dbReference>
<dbReference type="GO" id="GO:0009986">
    <property type="term" value="C:cell surface"/>
    <property type="evidence" value="ECO:0007669"/>
    <property type="project" value="InterPro"/>
</dbReference>
<dbReference type="Proteomes" id="UP000271098">
    <property type="component" value="Unassembled WGS sequence"/>
</dbReference>
<evidence type="ECO:0000256" key="4">
    <source>
        <dbReference type="ARBA" id="ARBA00022729"/>
    </source>
</evidence>
<reference evidence="5 6" key="2">
    <citation type="submission" date="2018-11" db="EMBL/GenBank/DDBJ databases">
        <authorList>
            <consortium name="Pathogen Informatics"/>
        </authorList>
    </citation>
    <scope>NUCLEOTIDE SEQUENCE [LARGE SCALE GENOMIC DNA]</scope>
</reference>
<keyword evidence="6" id="KW-1185">Reference proteome</keyword>
<keyword evidence="4" id="KW-0732">Signal</keyword>
<evidence type="ECO:0000313" key="6">
    <source>
        <dbReference type="Proteomes" id="UP000271098"/>
    </source>
</evidence>
<evidence type="ECO:0000256" key="1">
    <source>
        <dbReference type="ARBA" id="ARBA00004613"/>
    </source>
</evidence>
<dbReference type="OrthoDB" id="5849824at2759"/>
<evidence type="ECO:0000256" key="2">
    <source>
        <dbReference type="ARBA" id="ARBA00010112"/>
    </source>
</evidence>
<reference evidence="7" key="1">
    <citation type="submission" date="2016-06" db="UniProtKB">
        <authorList>
            <consortium name="WormBaseParasite"/>
        </authorList>
    </citation>
    <scope>IDENTIFICATION</scope>
</reference>
<dbReference type="AlphaFoldDB" id="A0A183EEX8"/>